<dbReference type="InterPro" id="IPR025700">
    <property type="entry name" value="Lys/Orn_oxygenase"/>
</dbReference>
<comment type="catalytic activity">
    <reaction evidence="15">
        <text>L-lysine + NADPH + O2 = N(6)-hydroxy-L-lysine + NADP(+) + H2O</text>
        <dbReference type="Rhea" id="RHEA:23228"/>
        <dbReference type="ChEBI" id="CHEBI:15377"/>
        <dbReference type="ChEBI" id="CHEBI:15379"/>
        <dbReference type="ChEBI" id="CHEBI:32551"/>
        <dbReference type="ChEBI" id="CHEBI:57783"/>
        <dbReference type="ChEBI" id="CHEBI:57820"/>
        <dbReference type="ChEBI" id="CHEBI:58349"/>
        <dbReference type="EC" id="1.14.13.59"/>
    </reaction>
</comment>
<proteinExistence type="inferred from homology"/>
<sequence length="442" mass="48646">MNSFLDPPAGPVLDVLGVGFGPSNLALAIALRAHNERLPAPQRLSVGFVERQERFGWHRGMLLDGATLQVSFLKDLATLRDPTSPFTFLAYLQAKGRLPSFINQKALYPSRIEFHDYLEWAAAAFTDVVRYGWDVVGVRPVLADGRVVHLDVLTVRDGTTRVLRTRNLVLACGLVPTLPPGVTRSDRIWHSQELLHRAGLLDDGAPLTMTVVGAGQSAAEVTEYLHRRFPAATVRSVFSRFGYSPADDSPFVNSIFDPAAVDVFYHSPPTVRRMLLGYHANTNYSAVDADLITELYRRVYEESVSGRQRLHVMNTSRLHAVEDGADTVRLAVEHLPTGEIRWFTSDVVVYATGYRPADPVPLLGEFVRYCRLADDGALRCERDYRVVTTSDVECGVYLQGGTQETHGISSSLLSNTAVRAGEITRSIAAGSRDVVPAAVMTP</sequence>
<evidence type="ECO:0000256" key="11">
    <source>
        <dbReference type="ARBA" id="ARBA00029939"/>
    </source>
</evidence>
<comment type="cofactor">
    <cofactor evidence="1">
        <name>FAD</name>
        <dbReference type="ChEBI" id="CHEBI:57692"/>
    </cofactor>
</comment>
<comment type="pathway">
    <text evidence="2">Siderophore biosynthesis.</text>
</comment>
<evidence type="ECO:0000256" key="1">
    <source>
        <dbReference type="ARBA" id="ARBA00001974"/>
    </source>
</evidence>
<evidence type="ECO:0000313" key="17">
    <source>
        <dbReference type="Proteomes" id="UP000070620"/>
    </source>
</evidence>
<dbReference type="InterPro" id="IPR036188">
    <property type="entry name" value="FAD/NAD-bd_sf"/>
</dbReference>
<dbReference type="RefSeq" id="WP_067362261.1">
    <property type="nucleotide sequence ID" value="NZ_JBIUBN010000032.1"/>
</dbReference>
<comment type="similarity">
    <text evidence="3">Belongs to the lysine N(6)-hydroxylase/L-ornithine N(5)-oxygenase family.</text>
</comment>
<dbReference type="OrthoDB" id="7527071at2"/>
<dbReference type="Pfam" id="PF13434">
    <property type="entry name" value="Lys_Orn_oxgnase"/>
    <property type="match status" value="1"/>
</dbReference>
<organism evidence="16 17">
    <name type="scientific">Micromonospora rosaria</name>
    <dbReference type="NCBI Taxonomy" id="47874"/>
    <lineage>
        <taxon>Bacteria</taxon>
        <taxon>Bacillati</taxon>
        <taxon>Actinomycetota</taxon>
        <taxon>Actinomycetes</taxon>
        <taxon>Micromonosporales</taxon>
        <taxon>Micromonosporaceae</taxon>
        <taxon>Micromonospora</taxon>
    </lineage>
</organism>
<dbReference type="Proteomes" id="UP000070620">
    <property type="component" value="Unassembled WGS sequence"/>
</dbReference>
<keyword evidence="6" id="KW-0285">Flavoprotein</keyword>
<protein>
    <recommendedName>
        <fullName evidence="5">L-lysine N6-monooxygenase MbtG</fullName>
        <ecNumber evidence="4">1.14.13.59</ecNumber>
    </recommendedName>
    <alternativeName>
        <fullName evidence="14">Lysine 6-N-hydroxylase</fullName>
    </alternativeName>
    <alternativeName>
        <fullName evidence="13">Lysine N6-hydroxylase</fullName>
    </alternativeName>
    <alternativeName>
        <fullName evidence="11">Lysine-N-oxygenase</fullName>
    </alternativeName>
    <alternativeName>
        <fullName evidence="12">Mycobactin synthase protein G</fullName>
    </alternativeName>
</protein>
<dbReference type="AlphaFoldDB" id="A0A136PVR7"/>
<evidence type="ECO:0000256" key="8">
    <source>
        <dbReference type="ARBA" id="ARBA00022857"/>
    </source>
</evidence>
<dbReference type="PRINTS" id="PR00368">
    <property type="entry name" value="FADPNR"/>
</dbReference>
<evidence type="ECO:0000313" key="16">
    <source>
        <dbReference type="EMBL" id="KXK62463.1"/>
    </source>
</evidence>
<dbReference type="PANTHER" id="PTHR42802:SF1">
    <property type="entry name" value="L-ORNITHINE N(5)-MONOOXYGENASE"/>
    <property type="match status" value="1"/>
</dbReference>
<evidence type="ECO:0000256" key="13">
    <source>
        <dbReference type="ARBA" id="ARBA00032493"/>
    </source>
</evidence>
<dbReference type="GO" id="GO:0047091">
    <property type="term" value="F:L-lysine 6-monooxygenase (NADPH) activity"/>
    <property type="evidence" value="ECO:0007669"/>
    <property type="project" value="UniProtKB-EC"/>
</dbReference>
<dbReference type="EMBL" id="LRQV01000019">
    <property type="protein sequence ID" value="KXK62463.1"/>
    <property type="molecule type" value="Genomic_DNA"/>
</dbReference>
<evidence type="ECO:0000256" key="5">
    <source>
        <dbReference type="ARBA" id="ARBA00016406"/>
    </source>
</evidence>
<evidence type="ECO:0000256" key="2">
    <source>
        <dbReference type="ARBA" id="ARBA00004924"/>
    </source>
</evidence>
<evidence type="ECO:0000256" key="14">
    <source>
        <dbReference type="ARBA" id="ARBA00032738"/>
    </source>
</evidence>
<evidence type="ECO:0000256" key="7">
    <source>
        <dbReference type="ARBA" id="ARBA00022827"/>
    </source>
</evidence>
<evidence type="ECO:0000256" key="12">
    <source>
        <dbReference type="ARBA" id="ARBA00031158"/>
    </source>
</evidence>
<name>A0A136PVR7_9ACTN</name>
<keyword evidence="7" id="KW-0274">FAD</keyword>
<keyword evidence="9" id="KW-0560">Oxidoreductase</keyword>
<evidence type="ECO:0000256" key="4">
    <source>
        <dbReference type="ARBA" id="ARBA00013076"/>
    </source>
</evidence>
<evidence type="ECO:0000256" key="3">
    <source>
        <dbReference type="ARBA" id="ARBA00007588"/>
    </source>
</evidence>
<dbReference type="EC" id="1.14.13.59" evidence="4"/>
<accession>A0A136PVR7</accession>
<evidence type="ECO:0000256" key="6">
    <source>
        <dbReference type="ARBA" id="ARBA00022630"/>
    </source>
</evidence>
<evidence type="ECO:0000256" key="15">
    <source>
        <dbReference type="ARBA" id="ARBA00048407"/>
    </source>
</evidence>
<dbReference type="PANTHER" id="PTHR42802">
    <property type="entry name" value="MONOOXYGENASE"/>
    <property type="match status" value="1"/>
</dbReference>
<keyword evidence="17" id="KW-1185">Reference proteome</keyword>
<dbReference type="SUPFAM" id="SSF51905">
    <property type="entry name" value="FAD/NAD(P)-binding domain"/>
    <property type="match status" value="2"/>
</dbReference>
<evidence type="ECO:0000256" key="9">
    <source>
        <dbReference type="ARBA" id="ARBA00023002"/>
    </source>
</evidence>
<evidence type="ECO:0000256" key="10">
    <source>
        <dbReference type="ARBA" id="ARBA00023033"/>
    </source>
</evidence>
<gene>
    <name evidence="16" type="ORF">AWW66_08455</name>
</gene>
<reference evidence="16 17" key="1">
    <citation type="submission" date="2016-01" db="EMBL/GenBank/DDBJ databases">
        <title>Whole genome sequence and analysis of Micromonospora rosaria DSM 803, which can produce antibacterial substance rosamicin.</title>
        <authorList>
            <person name="Yang H."/>
            <person name="He X."/>
            <person name="Zhu D."/>
        </authorList>
    </citation>
    <scope>NUCLEOTIDE SEQUENCE [LARGE SCALE GENOMIC DNA]</scope>
    <source>
        <strain evidence="16 17">DSM 803</strain>
    </source>
</reference>
<keyword evidence="10 16" id="KW-0503">Monooxygenase</keyword>
<keyword evidence="8" id="KW-0521">NADP</keyword>
<comment type="caution">
    <text evidence="16">The sequence shown here is derived from an EMBL/GenBank/DDBJ whole genome shotgun (WGS) entry which is preliminary data.</text>
</comment>
<dbReference type="Gene3D" id="3.50.50.60">
    <property type="entry name" value="FAD/NAD(P)-binding domain"/>
    <property type="match status" value="1"/>
</dbReference>